<sequence>MVDSCHLKAPVNIIKNKIKKYPFINKERTVDFMRSYRKSQVSKISLLFYAFLKQDINKPIVGLILEQRDPV</sequence>
<dbReference type="EMBL" id="AE017143">
    <property type="protein sequence ID" value="AAP95579.1"/>
    <property type="molecule type" value="Genomic_DNA"/>
</dbReference>
<gene>
    <name evidence="1" type="ordered locus">HD_0654</name>
</gene>
<dbReference type="AlphaFoldDB" id="Q7VNA3"/>
<dbReference type="HOGENOM" id="CLU_2734387_0_0_6"/>
<protein>
    <submittedName>
        <fullName evidence="1">Uncharacterized protein</fullName>
    </submittedName>
</protein>
<proteinExistence type="predicted"/>
<organism evidence="1 2">
    <name type="scientific">Haemophilus ducreyi (strain 35000HP / ATCC 700724)</name>
    <dbReference type="NCBI Taxonomy" id="233412"/>
    <lineage>
        <taxon>Bacteria</taxon>
        <taxon>Pseudomonadati</taxon>
        <taxon>Pseudomonadota</taxon>
        <taxon>Gammaproteobacteria</taxon>
        <taxon>Pasteurellales</taxon>
        <taxon>Pasteurellaceae</taxon>
        <taxon>Haemophilus</taxon>
    </lineage>
</organism>
<evidence type="ECO:0000313" key="1">
    <source>
        <dbReference type="EMBL" id="AAP95579.1"/>
    </source>
</evidence>
<evidence type="ECO:0000313" key="2">
    <source>
        <dbReference type="Proteomes" id="UP000001022"/>
    </source>
</evidence>
<reference evidence="2" key="1">
    <citation type="submission" date="2003-06" db="EMBL/GenBank/DDBJ databases">
        <title>The complete genome sequence of Haemophilus ducreyi.</title>
        <authorList>
            <person name="Munson R.S. Jr."/>
            <person name="Ray W.C."/>
            <person name="Mahairas G."/>
            <person name="Sabo P."/>
            <person name="Mungur R."/>
            <person name="Johnson L."/>
            <person name="Nguyen D."/>
            <person name="Wang J."/>
            <person name="Forst C."/>
            <person name="Hood L."/>
        </authorList>
    </citation>
    <scope>NUCLEOTIDE SEQUENCE [LARGE SCALE GENOMIC DNA]</scope>
    <source>
        <strain evidence="2">35000HP / ATCC 700724</strain>
    </source>
</reference>
<accession>Q7VNA3</accession>
<keyword evidence="2" id="KW-1185">Reference proteome</keyword>
<dbReference type="Proteomes" id="UP000001022">
    <property type="component" value="Chromosome"/>
</dbReference>
<dbReference type="KEGG" id="hdu:HD_0654"/>
<name>Q7VNA3_HAEDU</name>